<dbReference type="EMBL" id="BAAACZ010000003">
    <property type="protein sequence ID" value="GAA0451348.1"/>
    <property type="molecule type" value="Genomic_DNA"/>
</dbReference>
<feature type="domain" description="RDD" evidence="7">
    <location>
        <begin position="6"/>
        <end position="129"/>
    </location>
</feature>
<keyword evidence="5 6" id="KW-0472">Membrane</keyword>
<evidence type="ECO:0000313" key="8">
    <source>
        <dbReference type="EMBL" id="GAA0451348.1"/>
    </source>
</evidence>
<evidence type="ECO:0000256" key="4">
    <source>
        <dbReference type="ARBA" id="ARBA00022989"/>
    </source>
</evidence>
<proteinExistence type="predicted"/>
<comment type="subcellular location">
    <subcellularLocation>
        <location evidence="1">Cell membrane</location>
        <topology evidence="1">Multi-pass membrane protein</topology>
    </subcellularLocation>
</comment>
<dbReference type="PANTHER" id="PTHR36115">
    <property type="entry name" value="PROLINE-RICH ANTIGEN HOMOLOG-RELATED"/>
    <property type="match status" value="1"/>
</dbReference>
<dbReference type="Pfam" id="PF06271">
    <property type="entry name" value="RDD"/>
    <property type="match status" value="1"/>
</dbReference>
<evidence type="ECO:0000256" key="3">
    <source>
        <dbReference type="ARBA" id="ARBA00022692"/>
    </source>
</evidence>
<dbReference type="InterPro" id="IPR051791">
    <property type="entry name" value="Pra-immunoreactive"/>
</dbReference>
<dbReference type="RefSeq" id="WP_343781233.1">
    <property type="nucleotide sequence ID" value="NZ_BAAACZ010000003.1"/>
</dbReference>
<evidence type="ECO:0000256" key="1">
    <source>
        <dbReference type="ARBA" id="ARBA00004651"/>
    </source>
</evidence>
<name>A0ABN0ZKW0_9BACI</name>
<sequence>MNIDTPAGFWIRLVALFVDGIIVSITIGLFTATIYGQFFLEEYTFLEVIGPIYYVLLPVLWYGYTLGKRAMGIRISRVDGGKVGVGTMLLREIVGNLIYGLTIGIAIIVSIFMVVFREDKRAIHDLIANTYVTYSEPEELRYKEN</sequence>
<organism evidence="8 9">
    <name type="scientific">Alkalibacillus silvisoli</name>
    <dbReference type="NCBI Taxonomy" id="392823"/>
    <lineage>
        <taxon>Bacteria</taxon>
        <taxon>Bacillati</taxon>
        <taxon>Bacillota</taxon>
        <taxon>Bacilli</taxon>
        <taxon>Bacillales</taxon>
        <taxon>Bacillaceae</taxon>
        <taxon>Alkalibacillus</taxon>
    </lineage>
</organism>
<keyword evidence="9" id="KW-1185">Reference proteome</keyword>
<evidence type="ECO:0000313" key="9">
    <source>
        <dbReference type="Proteomes" id="UP001500740"/>
    </source>
</evidence>
<keyword evidence="3 6" id="KW-0812">Transmembrane</keyword>
<dbReference type="InterPro" id="IPR010432">
    <property type="entry name" value="RDD"/>
</dbReference>
<evidence type="ECO:0000256" key="5">
    <source>
        <dbReference type="ARBA" id="ARBA00023136"/>
    </source>
</evidence>
<evidence type="ECO:0000256" key="6">
    <source>
        <dbReference type="SAM" id="Phobius"/>
    </source>
</evidence>
<protein>
    <submittedName>
        <fullName evidence="8">RDD family protein</fullName>
    </submittedName>
</protein>
<feature type="transmembrane region" description="Helical" evidence="6">
    <location>
        <begin position="97"/>
        <end position="116"/>
    </location>
</feature>
<comment type="caution">
    <text evidence="8">The sequence shown here is derived from an EMBL/GenBank/DDBJ whole genome shotgun (WGS) entry which is preliminary data.</text>
</comment>
<keyword evidence="4 6" id="KW-1133">Transmembrane helix</keyword>
<dbReference type="PANTHER" id="PTHR36115:SF9">
    <property type="entry name" value="LMO1584 PROTEIN"/>
    <property type="match status" value="1"/>
</dbReference>
<reference evidence="8 9" key="1">
    <citation type="journal article" date="2019" name="Int. J. Syst. Evol. Microbiol.">
        <title>The Global Catalogue of Microorganisms (GCM) 10K type strain sequencing project: providing services to taxonomists for standard genome sequencing and annotation.</title>
        <authorList>
            <consortium name="The Broad Institute Genomics Platform"/>
            <consortium name="The Broad Institute Genome Sequencing Center for Infectious Disease"/>
            <person name="Wu L."/>
            <person name="Ma J."/>
        </authorList>
    </citation>
    <scope>NUCLEOTIDE SEQUENCE [LARGE SCALE GENOMIC DNA]</scope>
    <source>
        <strain evidence="8 9">JCM 14193</strain>
    </source>
</reference>
<dbReference type="Proteomes" id="UP001500740">
    <property type="component" value="Unassembled WGS sequence"/>
</dbReference>
<feature type="transmembrane region" description="Helical" evidence="6">
    <location>
        <begin position="12"/>
        <end position="36"/>
    </location>
</feature>
<evidence type="ECO:0000259" key="7">
    <source>
        <dbReference type="Pfam" id="PF06271"/>
    </source>
</evidence>
<accession>A0ABN0ZKW0</accession>
<gene>
    <name evidence="8" type="ORF">GCM10008935_02340</name>
</gene>
<keyword evidence="2" id="KW-1003">Cell membrane</keyword>
<evidence type="ECO:0000256" key="2">
    <source>
        <dbReference type="ARBA" id="ARBA00022475"/>
    </source>
</evidence>
<feature type="transmembrane region" description="Helical" evidence="6">
    <location>
        <begin position="43"/>
        <end position="64"/>
    </location>
</feature>